<dbReference type="GO" id="GO:0004843">
    <property type="term" value="F:cysteine-type deubiquitinase activity"/>
    <property type="evidence" value="ECO:0007669"/>
    <property type="project" value="UniProtKB-EC"/>
</dbReference>
<evidence type="ECO:0000256" key="8">
    <source>
        <dbReference type="SAM" id="MobiDB-lite"/>
    </source>
</evidence>
<feature type="non-terminal residue" evidence="10">
    <location>
        <position position="681"/>
    </location>
</feature>
<feature type="compositionally biased region" description="Basic residues" evidence="8">
    <location>
        <begin position="563"/>
        <end position="573"/>
    </location>
</feature>
<dbReference type="InterPro" id="IPR018200">
    <property type="entry name" value="USP_CS"/>
</dbReference>
<sequence length="681" mass="75586">MNSDTRRILSNYDSSYDIPERYQAYYAQQGNLWQRIADNPAVLVPTVLLALTVLYQIAAQSQPLPPLGELLWTGLVSIIPAKLLYAIDHWRNPPLFPRPSHMLQTQTASVSHAAKSEVLRRLLGLDKPGGLMMSVSEVGRRGFSTLSSATLGTLGHMKSALPDRPAGLGNYDNSCYQNSILQGLAALKPVPEYLSSVLSMERSQGRPITTAAPTARTTDTLRDLIRDLNDVSNNGKTLWTPGVLKNMSTWQQQDAQEYFSKLLDEIDKEISKAARAVHKPSWFSEQDAISKDDAAASQHSDDSGYQSLSTTHSKTGAAELGRTIRNPLEGMIAQRVACVACGYSEGLTMIPFNCITLNLGVNQAQHDLYERLDSYTRVESIQGVECARCTLLKIRRLLLALLDRNRQIGKTDDDVPEFVARLAAIEDALEEDAFDDETLAKRCHIKPQQMVSSTKTKQAVIARPPQSLVIHMNRSVFDETSGEMWKNLAAVKFPMTLDLGPWCLGSAPAPPEREENGDEEQWLLDPTLSMVAGDQNPSRISGPIYELRAVVTHYGRHDNGHYICHRRHPRTPRGKKEAGDDEKPPPQLASSEHAEHQDEVDHDEGVSDTVEPQEGKLEPTAEDDEDDDWWRLSDQDVTKVDEQTVLAQGGVFMLFYDCIDSNSVLITDDDGDGEDEFVDAP</sequence>
<dbReference type="InterPro" id="IPR038765">
    <property type="entry name" value="Papain-like_cys_pep_sf"/>
</dbReference>
<dbReference type="Pfam" id="PF00443">
    <property type="entry name" value="UCH"/>
    <property type="match status" value="1"/>
</dbReference>
<evidence type="ECO:0000256" key="4">
    <source>
        <dbReference type="ARBA" id="ARBA00022670"/>
    </source>
</evidence>
<comment type="catalytic activity">
    <reaction evidence="1">
        <text>Thiol-dependent hydrolysis of ester, thioester, amide, peptide and isopeptide bonds formed by the C-terminal Gly of ubiquitin (a 76-residue protein attached to proteins as an intracellular targeting signal).</text>
        <dbReference type="EC" id="3.4.19.12"/>
    </reaction>
</comment>
<dbReference type="Gene3D" id="3.90.70.10">
    <property type="entry name" value="Cysteine proteinases"/>
    <property type="match status" value="1"/>
</dbReference>
<evidence type="ECO:0000313" key="11">
    <source>
        <dbReference type="Proteomes" id="UP001303473"/>
    </source>
</evidence>
<keyword evidence="7" id="KW-0788">Thiol protease</keyword>
<evidence type="ECO:0000256" key="1">
    <source>
        <dbReference type="ARBA" id="ARBA00000707"/>
    </source>
</evidence>
<name>A0AAN6NH47_9PEZI</name>
<dbReference type="PANTHER" id="PTHR24006:SF888">
    <property type="entry name" value="UBIQUITIN CARBOXYL-TERMINAL HYDROLASE 30"/>
    <property type="match status" value="1"/>
</dbReference>
<dbReference type="InterPro" id="IPR028889">
    <property type="entry name" value="USP"/>
</dbReference>
<keyword evidence="11" id="KW-1185">Reference proteome</keyword>
<dbReference type="GO" id="GO:0005634">
    <property type="term" value="C:nucleus"/>
    <property type="evidence" value="ECO:0007669"/>
    <property type="project" value="TreeGrafter"/>
</dbReference>
<keyword evidence="5" id="KW-0833">Ubl conjugation pathway</keyword>
<evidence type="ECO:0000256" key="3">
    <source>
        <dbReference type="ARBA" id="ARBA00012759"/>
    </source>
</evidence>
<feature type="region of interest" description="Disordered" evidence="8">
    <location>
        <begin position="289"/>
        <end position="316"/>
    </location>
</feature>
<evidence type="ECO:0000256" key="5">
    <source>
        <dbReference type="ARBA" id="ARBA00022786"/>
    </source>
</evidence>
<organism evidence="10 11">
    <name type="scientific">Diplogelasinospora grovesii</name>
    <dbReference type="NCBI Taxonomy" id="303347"/>
    <lineage>
        <taxon>Eukaryota</taxon>
        <taxon>Fungi</taxon>
        <taxon>Dikarya</taxon>
        <taxon>Ascomycota</taxon>
        <taxon>Pezizomycotina</taxon>
        <taxon>Sordariomycetes</taxon>
        <taxon>Sordariomycetidae</taxon>
        <taxon>Sordariales</taxon>
        <taxon>Diplogelasinosporaceae</taxon>
        <taxon>Diplogelasinospora</taxon>
    </lineage>
</organism>
<dbReference type="GO" id="GO:0006508">
    <property type="term" value="P:proteolysis"/>
    <property type="evidence" value="ECO:0007669"/>
    <property type="project" value="UniProtKB-KW"/>
</dbReference>
<gene>
    <name evidence="10" type="ORF">QBC46DRAFT_225382</name>
</gene>
<dbReference type="CDD" id="cd02662">
    <property type="entry name" value="Peptidase_C19F"/>
    <property type="match status" value="1"/>
</dbReference>
<dbReference type="InterPro" id="IPR001394">
    <property type="entry name" value="Peptidase_C19_UCH"/>
</dbReference>
<evidence type="ECO:0000256" key="2">
    <source>
        <dbReference type="ARBA" id="ARBA00009085"/>
    </source>
</evidence>
<dbReference type="EC" id="3.4.19.12" evidence="3"/>
<evidence type="ECO:0000256" key="6">
    <source>
        <dbReference type="ARBA" id="ARBA00022801"/>
    </source>
</evidence>
<feature type="compositionally biased region" description="Basic and acidic residues" evidence="8">
    <location>
        <begin position="592"/>
        <end position="605"/>
    </location>
</feature>
<dbReference type="PROSITE" id="PS00973">
    <property type="entry name" value="USP_2"/>
    <property type="match status" value="1"/>
</dbReference>
<keyword evidence="4" id="KW-0645">Protease</keyword>
<dbReference type="EMBL" id="MU853756">
    <property type="protein sequence ID" value="KAK3945011.1"/>
    <property type="molecule type" value="Genomic_DNA"/>
</dbReference>
<feature type="compositionally biased region" description="Basic and acidic residues" evidence="8">
    <location>
        <begin position="289"/>
        <end position="302"/>
    </location>
</feature>
<evidence type="ECO:0000256" key="7">
    <source>
        <dbReference type="ARBA" id="ARBA00022807"/>
    </source>
</evidence>
<proteinExistence type="inferred from homology"/>
<feature type="compositionally biased region" description="Polar residues" evidence="8">
    <location>
        <begin position="304"/>
        <end position="314"/>
    </location>
</feature>
<dbReference type="GO" id="GO:0016579">
    <property type="term" value="P:protein deubiquitination"/>
    <property type="evidence" value="ECO:0007669"/>
    <property type="project" value="InterPro"/>
</dbReference>
<feature type="region of interest" description="Disordered" evidence="8">
    <location>
        <begin position="561"/>
        <end position="629"/>
    </location>
</feature>
<dbReference type="PANTHER" id="PTHR24006">
    <property type="entry name" value="UBIQUITIN CARBOXYL-TERMINAL HYDROLASE"/>
    <property type="match status" value="1"/>
</dbReference>
<dbReference type="InterPro" id="IPR050164">
    <property type="entry name" value="Peptidase_C19"/>
</dbReference>
<feature type="domain" description="USP" evidence="9">
    <location>
        <begin position="166"/>
        <end position="659"/>
    </location>
</feature>
<dbReference type="PROSITE" id="PS50235">
    <property type="entry name" value="USP_3"/>
    <property type="match status" value="1"/>
</dbReference>
<feature type="compositionally biased region" description="Basic and acidic residues" evidence="8">
    <location>
        <begin position="574"/>
        <end position="584"/>
    </location>
</feature>
<dbReference type="Proteomes" id="UP001303473">
    <property type="component" value="Unassembled WGS sequence"/>
</dbReference>
<dbReference type="AlphaFoldDB" id="A0AAN6NH47"/>
<evidence type="ECO:0000313" key="10">
    <source>
        <dbReference type="EMBL" id="KAK3945011.1"/>
    </source>
</evidence>
<evidence type="ECO:0000259" key="9">
    <source>
        <dbReference type="PROSITE" id="PS50235"/>
    </source>
</evidence>
<comment type="caution">
    <text evidence="10">The sequence shown here is derived from an EMBL/GenBank/DDBJ whole genome shotgun (WGS) entry which is preliminary data.</text>
</comment>
<comment type="similarity">
    <text evidence="2">Belongs to the peptidase C19 family.</text>
</comment>
<accession>A0AAN6NH47</accession>
<dbReference type="SUPFAM" id="SSF54001">
    <property type="entry name" value="Cysteine proteinases"/>
    <property type="match status" value="1"/>
</dbReference>
<reference evidence="11" key="1">
    <citation type="journal article" date="2023" name="Mol. Phylogenet. Evol.">
        <title>Genome-scale phylogeny and comparative genomics of the fungal order Sordariales.</title>
        <authorList>
            <person name="Hensen N."/>
            <person name="Bonometti L."/>
            <person name="Westerberg I."/>
            <person name="Brannstrom I.O."/>
            <person name="Guillou S."/>
            <person name="Cros-Aarteil S."/>
            <person name="Calhoun S."/>
            <person name="Haridas S."/>
            <person name="Kuo A."/>
            <person name="Mondo S."/>
            <person name="Pangilinan J."/>
            <person name="Riley R."/>
            <person name="LaButti K."/>
            <person name="Andreopoulos B."/>
            <person name="Lipzen A."/>
            <person name="Chen C."/>
            <person name="Yan M."/>
            <person name="Daum C."/>
            <person name="Ng V."/>
            <person name="Clum A."/>
            <person name="Steindorff A."/>
            <person name="Ohm R.A."/>
            <person name="Martin F."/>
            <person name="Silar P."/>
            <person name="Natvig D.O."/>
            <person name="Lalanne C."/>
            <person name="Gautier V."/>
            <person name="Ament-Velasquez S.L."/>
            <person name="Kruys A."/>
            <person name="Hutchinson M.I."/>
            <person name="Powell A.J."/>
            <person name="Barry K."/>
            <person name="Miller A.N."/>
            <person name="Grigoriev I.V."/>
            <person name="Debuchy R."/>
            <person name="Gladieux P."/>
            <person name="Hiltunen Thoren M."/>
            <person name="Johannesson H."/>
        </authorList>
    </citation>
    <scope>NUCLEOTIDE SEQUENCE [LARGE SCALE GENOMIC DNA]</scope>
    <source>
        <strain evidence="11">CBS 340.73</strain>
    </source>
</reference>
<dbReference type="GO" id="GO:0005829">
    <property type="term" value="C:cytosol"/>
    <property type="evidence" value="ECO:0007669"/>
    <property type="project" value="TreeGrafter"/>
</dbReference>
<keyword evidence="6" id="KW-0378">Hydrolase</keyword>
<protein>
    <recommendedName>
        <fullName evidence="3">ubiquitinyl hydrolase 1</fullName>
        <ecNumber evidence="3">3.4.19.12</ecNumber>
    </recommendedName>
</protein>